<dbReference type="Gene3D" id="1.20.1250.20">
    <property type="entry name" value="MFS general substrate transporter like domains"/>
    <property type="match status" value="1"/>
</dbReference>
<dbReference type="GO" id="GO:0022857">
    <property type="term" value="F:transmembrane transporter activity"/>
    <property type="evidence" value="ECO:0007669"/>
    <property type="project" value="InterPro"/>
</dbReference>
<dbReference type="SUPFAM" id="SSF103473">
    <property type="entry name" value="MFS general substrate transporter"/>
    <property type="match status" value="1"/>
</dbReference>
<dbReference type="PATRIC" id="fig|670052.7.peg.3852"/>
<evidence type="ECO:0000256" key="4">
    <source>
        <dbReference type="ARBA" id="ARBA00023136"/>
    </source>
</evidence>
<dbReference type="AlphaFoldDB" id="A0A1B1BPT9"/>
<keyword evidence="8" id="KW-1185">Reference proteome</keyword>
<feature type="transmembrane region" description="Helical" evidence="5">
    <location>
        <begin position="381"/>
        <end position="403"/>
    </location>
</feature>
<name>A0A1B1BPT9_9MICO</name>
<feature type="transmembrane region" description="Helical" evidence="5">
    <location>
        <begin position="115"/>
        <end position="136"/>
    </location>
</feature>
<feature type="transmembrane region" description="Helical" evidence="5">
    <location>
        <begin position="453"/>
        <end position="471"/>
    </location>
</feature>
<feature type="domain" description="Major facilitator superfamily (MFS) profile" evidence="6">
    <location>
        <begin position="24"/>
        <end position="476"/>
    </location>
</feature>
<feature type="transmembrane region" description="Helical" evidence="5">
    <location>
        <begin position="283"/>
        <end position="305"/>
    </location>
</feature>
<feature type="transmembrane region" description="Helical" evidence="5">
    <location>
        <begin position="148"/>
        <end position="172"/>
    </location>
</feature>
<dbReference type="GO" id="GO:0005886">
    <property type="term" value="C:plasma membrane"/>
    <property type="evidence" value="ECO:0007669"/>
    <property type="project" value="UniProtKB-SubCell"/>
</dbReference>
<dbReference type="CDD" id="cd17321">
    <property type="entry name" value="MFS_MMR_MDR_like"/>
    <property type="match status" value="1"/>
</dbReference>
<dbReference type="Gene3D" id="1.20.1720.10">
    <property type="entry name" value="Multidrug resistance protein D"/>
    <property type="match status" value="1"/>
</dbReference>
<feature type="transmembrane region" description="Helical" evidence="5">
    <location>
        <begin position="20"/>
        <end position="39"/>
    </location>
</feature>
<dbReference type="PANTHER" id="PTHR42718">
    <property type="entry name" value="MAJOR FACILITATOR SUPERFAMILY MULTIDRUG TRANSPORTER MFSC"/>
    <property type="match status" value="1"/>
</dbReference>
<feature type="transmembrane region" description="Helical" evidence="5">
    <location>
        <begin position="350"/>
        <end position="369"/>
    </location>
</feature>
<gene>
    <name evidence="7" type="ORF">PA27867_3747</name>
</gene>
<feature type="transmembrane region" description="Helical" evidence="5">
    <location>
        <begin position="325"/>
        <end position="343"/>
    </location>
</feature>
<keyword evidence="2 5" id="KW-0812">Transmembrane</keyword>
<feature type="transmembrane region" description="Helical" evidence="5">
    <location>
        <begin position="415"/>
        <end position="441"/>
    </location>
</feature>
<dbReference type="EMBL" id="CP016282">
    <property type="protein sequence ID" value="ANP74662.1"/>
    <property type="molecule type" value="Genomic_DNA"/>
</dbReference>
<feature type="transmembrane region" description="Helical" evidence="5">
    <location>
        <begin position="90"/>
        <end position="109"/>
    </location>
</feature>
<dbReference type="PROSITE" id="PS50850">
    <property type="entry name" value="MFS"/>
    <property type="match status" value="1"/>
</dbReference>
<evidence type="ECO:0000259" key="6">
    <source>
        <dbReference type="PROSITE" id="PS50850"/>
    </source>
</evidence>
<evidence type="ECO:0000313" key="7">
    <source>
        <dbReference type="EMBL" id="ANP74662.1"/>
    </source>
</evidence>
<dbReference type="OrthoDB" id="9781469at2"/>
<feature type="transmembrane region" description="Helical" evidence="5">
    <location>
        <begin position="240"/>
        <end position="258"/>
    </location>
</feature>
<proteinExistence type="predicted"/>
<keyword evidence="3 5" id="KW-1133">Transmembrane helix</keyword>
<evidence type="ECO:0000256" key="3">
    <source>
        <dbReference type="ARBA" id="ARBA00022989"/>
    </source>
</evidence>
<feature type="transmembrane region" description="Helical" evidence="5">
    <location>
        <begin position="213"/>
        <end position="234"/>
    </location>
</feature>
<dbReference type="KEGG" id="cart:PA27867_3747"/>
<dbReference type="InterPro" id="IPR011701">
    <property type="entry name" value="MFS"/>
</dbReference>
<dbReference type="Pfam" id="PF07690">
    <property type="entry name" value="MFS_1"/>
    <property type="match status" value="1"/>
</dbReference>
<dbReference type="Proteomes" id="UP000092582">
    <property type="component" value="Chromosome 1"/>
</dbReference>
<evidence type="ECO:0000256" key="1">
    <source>
        <dbReference type="ARBA" id="ARBA00004651"/>
    </source>
</evidence>
<keyword evidence="4 5" id="KW-0472">Membrane</keyword>
<comment type="subcellular location">
    <subcellularLocation>
        <location evidence="1">Cell membrane</location>
        <topology evidence="1">Multi-pass membrane protein</topology>
    </subcellularLocation>
</comment>
<evidence type="ECO:0000256" key="2">
    <source>
        <dbReference type="ARBA" id="ARBA00022692"/>
    </source>
</evidence>
<reference evidence="7 8" key="1">
    <citation type="submission" date="2016-06" db="EMBL/GenBank/DDBJ databases">
        <title>Genome sequencing of Cryobacterium arcticum PAMC 27867.</title>
        <authorList>
            <person name="Lee J."/>
            <person name="Kim O.-S."/>
        </authorList>
    </citation>
    <scope>NUCLEOTIDE SEQUENCE [LARGE SCALE GENOMIC DNA]</scope>
    <source>
        <strain evidence="7 8">PAMC 27867</strain>
    </source>
</reference>
<organism evidence="7 8">
    <name type="scientific">Cryobacterium arcticum</name>
    <dbReference type="NCBI Taxonomy" id="670052"/>
    <lineage>
        <taxon>Bacteria</taxon>
        <taxon>Bacillati</taxon>
        <taxon>Actinomycetota</taxon>
        <taxon>Actinomycetes</taxon>
        <taxon>Micrococcales</taxon>
        <taxon>Microbacteriaceae</taxon>
        <taxon>Cryobacterium</taxon>
    </lineage>
</organism>
<feature type="transmembrane region" description="Helical" evidence="5">
    <location>
        <begin position="59"/>
        <end position="78"/>
    </location>
</feature>
<sequence length="491" mass="50514">MPSAPSPSTSTSTSADPYRFKWLILAVMLTAEILDLIDATIVNVAGPSLEASLGAGSTGLQWVIGGYALTLGAGLILGGRLGDRFGRRTMFLIGLISFTLMSLLCAVAPSIGMLIAFRLIQGFSAAILLPQGLGLLRAAFPPREIGKAFAVFGPVFGLAGIAGPIIGGAIIQADLFGLGWRAVFLVNLPVGIAAIVIAWIVVPRTAGDRSITIDLVGSAIMVLSSALLVLPLVQGENAGWPAWTWLCIAASLVGFYLFTRRQKSRLDAGKTPLVTPGIFRKPAYLVGLGGIGLFFCGTVGAQLVFTLFLQLGEQFSAGEAGVSSLPLAIGTLIGGAVSGALLADKLGRAVLQIGGVFQIAGVVWLFIALGDISDFSIWQLAPGLLLTGIGSGFVVASLFNVILGTVDDDEVGSASGVLTAVQSIFSAVGVAVLGSVFFAGLDAGDPGQGFRTALLVQGGLIVVFLLLSPLFPVRARPEEPALAEEEPALAE</sequence>
<feature type="transmembrane region" description="Helical" evidence="5">
    <location>
        <begin position="178"/>
        <end position="201"/>
    </location>
</feature>
<evidence type="ECO:0000256" key="5">
    <source>
        <dbReference type="SAM" id="Phobius"/>
    </source>
</evidence>
<dbReference type="InterPro" id="IPR020846">
    <property type="entry name" value="MFS_dom"/>
</dbReference>
<dbReference type="RefSeq" id="WP_066598574.1">
    <property type="nucleotide sequence ID" value="NZ_CP016282.1"/>
</dbReference>
<evidence type="ECO:0000313" key="8">
    <source>
        <dbReference type="Proteomes" id="UP000092582"/>
    </source>
</evidence>
<dbReference type="PANTHER" id="PTHR42718:SF39">
    <property type="entry name" value="ACTINORHODIN TRANSPORTER-RELATED"/>
    <property type="match status" value="1"/>
</dbReference>
<protein>
    <submittedName>
        <fullName evidence="7">MFS transporter permease</fullName>
    </submittedName>
</protein>
<accession>A0A1B1BPT9</accession>
<dbReference type="InterPro" id="IPR036259">
    <property type="entry name" value="MFS_trans_sf"/>
</dbReference>